<dbReference type="Gramene" id="GBG76664">
    <property type="protein sequence ID" value="GBG76664"/>
    <property type="gene ID" value="CBR_g22881"/>
</dbReference>
<feature type="region of interest" description="Disordered" evidence="1">
    <location>
        <begin position="77"/>
        <end position="136"/>
    </location>
</feature>
<feature type="compositionally biased region" description="Basic and acidic residues" evidence="1">
    <location>
        <begin position="80"/>
        <end position="92"/>
    </location>
</feature>
<dbReference type="Proteomes" id="UP000265515">
    <property type="component" value="Unassembled WGS sequence"/>
</dbReference>
<dbReference type="EMBL" id="BFEA01000250">
    <property type="protein sequence ID" value="GBG76664.1"/>
    <property type="molecule type" value="Genomic_DNA"/>
</dbReference>
<comment type="caution">
    <text evidence="2">The sequence shown here is derived from an EMBL/GenBank/DDBJ whole genome shotgun (WGS) entry which is preliminary data.</text>
</comment>
<gene>
    <name evidence="2" type="ORF">CBR_g22881</name>
</gene>
<organism evidence="2 3">
    <name type="scientific">Chara braunii</name>
    <name type="common">Braun's stonewort</name>
    <dbReference type="NCBI Taxonomy" id="69332"/>
    <lineage>
        <taxon>Eukaryota</taxon>
        <taxon>Viridiplantae</taxon>
        <taxon>Streptophyta</taxon>
        <taxon>Charophyceae</taxon>
        <taxon>Charales</taxon>
        <taxon>Characeae</taxon>
        <taxon>Chara</taxon>
    </lineage>
</organism>
<proteinExistence type="predicted"/>
<protein>
    <submittedName>
        <fullName evidence="2">Uncharacterized protein</fullName>
    </submittedName>
</protein>
<evidence type="ECO:0000256" key="1">
    <source>
        <dbReference type="SAM" id="MobiDB-lite"/>
    </source>
</evidence>
<reference evidence="2 3" key="1">
    <citation type="journal article" date="2018" name="Cell">
        <title>The Chara Genome: Secondary Complexity and Implications for Plant Terrestrialization.</title>
        <authorList>
            <person name="Nishiyama T."/>
            <person name="Sakayama H."/>
            <person name="Vries J.D."/>
            <person name="Buschmann H."/>
            <person name="Saint-Marcoux D."/>
            <person name="Ullrich K.K."/>
            <person name="Haas F.B."/>
            <person name="Vanderstraeten L."/>
            <person name="Becker D."/>
            <person name="Lang D."/>
            <person name="Vosolsobe S."/>
            <person name="Rombauts S."/>
            <person name="Wilhelmsson P.K.I."/>
            <person name="Janitza P."/>
            <person name="Kern R."/>
            <person name="Heyl A."/>
            <person name="Rumpler F."/>
            <person name="Villalobos L.I.A.C."/>
            <person name="Clay J.M."/>
            <person name="Skokan R."/>
            <person name="Toyoda A."/>
            <person name="Suzuki Y."/>
            <person name="Kagoshima H."/>
            <person name="Schijlen E."/>
            <person name="Tajeshwar N."/>
            <person name="Catarino B."/>
            <person name="Hetherington A.J."/>
            <person name="Saltykova A."/>
            <person name="Bonnot C."/>
            <person name="Breuninger H."/>
            <person name="Symeonidi A."/>
            <person name="Radhakrishnan G.V."/>
            <person name="Van Nieuwerburgh F."/>
            <person name="Deforce D."/>
            <person name="Chang C."/>
            <person name="Karol K.G."/>
            <person name="Hedrich R."/>
            <person name="Ulvskov P."/>
            <person name="Glockner G."/>
            <person name="Delwiche C.F."/>
            <person name="Petrasek J."/>
            <person name="Van de Peer Y."/>
            <person name="Friml J."/>
            <person name="Beilby M."/>
            <person name="Dolan L."/>
            <person name="Kohara Y."/>
            <person name="Sugano S."/>
            <person name="Fujiyama A."/>
            <person name="Delaux P.-M."/>
            <person name="Quint M."/>
            <person name="TheiBen G."/>
            <person name="Hagemann M."/>
            <person name="Harholt J."/>
            <person name="Dunand C."/>
            <person name="Zachgo S."/>
            <person name="Langdale J."/>
            <person name="Maumus F."/>
            <person name="Straeten D.V.D."/>
            <person name="Gould S.B."/>
            <person name="Rensing S.A."/>
        </authorList>
    </citation>
    <scope>NUCLEOTIDE SEQUENCE [LARGE SCALE GENOMIC DNA]</scope>
    <source>
        <strain evidence="2 3">S276</strain>
    </source>
</reference>
<accession>A0A388L2W7</accession>
<dbReference type="AlphaFoldDB" id="A0A388L2W7"/>
<name>A0A388L2W7_CHABU</name>
<evidence type="ECO:0000313" key="2">
    <source>
        <dbReference type="EMBL" id="GBG76664.1"/>
    </source>
</evidence>
<sequence>MSREGPWITTILDYDGGAEVKLKINMEGAKEEEMRVNPKLQATVNEAKDRAKKRCRRNGMIAEMRVIVAYHKVDTSTGTVDREQAHLDRDSGGESEMSEAKIQSYHDLEQWRRDHLPIEPVERGPEADSRRQVNRQ</sequence>
<keyword evidence="3" id="KW-1185">Reference proteome</keyword>
<evidence type="ECO:0000313" key="3">
    <source>
        <dbReference type="Proteomes" id="UP000265515"/>
    </source>
</evidence>
<feature type="compositionally biased region" description="Basic and acidic residues" evidence="1">
    <location>
        <begin position="104"/>
        <end position="136"/>
    </location>
</feature>